<sequence length="300" mass="33833">MNKIIITGASGFVGQNLSDYLIDQSYIIEPISLRNSNWKEGNVADVFIHLAGKAHDTKCTSDSLEYFKTNTNLTKELFDVFLESETKDFIYFSSVKAAADNVLDILYEDIQPNPKTLYGQSKLKAEEYILSKKIPHGKRVFVIRPCMIHGPRNKGNLNLLFNVVKKRIPYPLSAFENQRSFLGIDNLNFLINGILQNKEITSGVYNLADDEVLSTNELVQIISSVLNKKNLCVAFPKFLINGIAKIGDLMEFPLNSDTLQKLTENYRVSNQKIKSAIGIEKLPFTAQQGLEKTIKSFIIK</sequence>
<reference evidence="2 4" key="1">
    <citation type="submission" date="2014-07" db="EMBL/GenBank/DDBJ databases">
        <title>Genome of Flavobacterium hydatis DSM 2063.</title>
        <authorList>
            <person name="Pipes S.E."/>
            <person name="Stropko S.J."/>
            <person name="Newman J.D."/>
        </authorList>
    </citation>
    <scope>NUCLEOTIDE SEQUENCE [LARGE SCALE GENOMIC DNA]</scope>
    <source>
        <strain evidence="2 4">DSM 2063</strain>
    </source>
</reference>
<dbReference type="Gene3D" id="3.40.50.720">
    <property type="entry name" value="NAD(P)-binding Rossmann-like Domain"/>
    <property type="match status" value="1"/>
</dbReference>
<dbReference type="STRING" id="991.IW20_05055"/>
<dbReference type="RefSeq" id="WP_035619551.1">
    <property type="nucleotide sequence ID" value="NZ_JBEWQG010000011.1"/>
</dbReference>
<dbReference type="OrthoDB" id="329806at2"/>
<accession>A0A086ANK4</accession>
<dbReference type="PANTHER" id="PTHR43245">
    <property type="entry name" value="BIFUNCTIONAL POLYMYXIN RESISTANCE PROTEIN ARNA"/>
    <property type="match status" value="1"/>
</dbReference>
<gene>
    <name evidence="3" type="ORF">B0A62_06955</name>
    <name evidence="2" type="ORF">IW20_05055</name>
</gene>
<evidence type="ECO:0000313" key="3">
    <source>
        <dbReference type="EMBL" id="OXA96982.1"/>
    </source>
</evidence>
<keyword evidence="5" id="KW-1185">Reference proteome</keyword>
<dbReference type="eggNOG" id="COG0451">
    <property type="taxonomic scope" value="Bacteria"/>
</dbReference>
<protein>
    <submittedName>
        <fullName evidence="2">Dehydratase</fullName>
    </submittedName>
    <submittedName>
        <fullName evidence="3">Nucleoside-diphosphate-sugar epimerase</fullName>
    </submittedName>
</protein>
<dbReference type="Proteomes" id="UP000198424">
    <property type="component" value="Unassembled WGS sequence"/>
</dbReference>
<proteinExistence type="predicted"/>
<dbReference type="InterPro" id="IPR001509">
    <property type="entry name" value="Epimerase_deHydtase"/>
</dbReference>
<dbReference type="InterPro" id="IPR050177">
    <property type="entry name" value="Lipid_A_modif_metabolic_enz"/>
</dbReference>
<name>A0A086ANK4_FLAHY</name>
<dbReference type="EMBL" id="MUGY01000004">
    <property type="protein sequence ID" value="OXA96982.1"/>
    <property type="molecule type" value="Genomic_DNA"/>
</dbReference>
<evidence type="ECO:0000313" key="2">
    <source>
        <dbReference type="EMBL" id="KFF18268.1"/>
    </source>
</evidence>
<evidence type="ECO:0000313" key="5">
    <source>
        <dbReference type="Proteomes" id="UP000198424"/>
    </source>
</evidence>
<feature type="domain" description="NAD-dependent epimerase/dehydratase" evidence="1">
    <location>
        <begin position="4"/>
        <end position="207"/>
    </location>
</feature>
<dbReference type="SUPFAM" id="SSF51735">
    <property type="entry name" value="NAD(P)-binding Rossmann-fold domains"/>
    <property type="match status" value="1"/>
</dbReference>
<comment type="caution">
    <text evidence="2">The sequence shown here is derived from an EMBL/GenBank/DDBJ whole genome shotgun (WGS) entry which is preliminary data.</text>
</comment>
<reference evidence="3 5" key="2">
    <citation type="submission" date="2016-11" db="EMBL/GenBank/DDBJ databases">
        <title>Whole genomes of Flavobacteriaceae.</title>
        <authorList>
            <person name="Stine C."/>
            <person name="Li C."/>
            <person name="Tadesse D."/>
        </authorList>
    </citation>
    <scope>NUCLEOTIDE SEQUENCE [LARGE SCALE GENOMIC DNA]</scope>
    <source>
        <strain evidence="3 5">ATCC 29551</strain>
    </source>
</reference>
<organism evidence="2 4">
    <name type="scientific">Flavobacterium hydatis</name>
    <name type="common">Cytophaga aquatilis</name>
    <dbReference type="NCBI Taxonomy" id="991"/>
    <lineage>
        <taxon>Bacteria</taxon>
        <taxon>Pseudomonadati</taxon>
        <taxon>Bacteroidota</taxon>
        <taxon>Flavobacteriia</taxon>
        <taxon>Flavobacteriales</taxon>
        <taxon>Flavobacteriaceae</taxon>
        <taxon>Flavobacterium</taxon>
    </lineage>
</organism>
<evidence type="ECO:0000313" key="4">
    <source>
        <dbReference type="Proteomes" id="UP000028712"/>
    </source>
</evidence>
<dbReference type="Proteomes" id="UP000028712">
    <property type="component" value="Unassembled WGS sequence"/>
</dbReference>
<evidence type="ECO:0000259" key="1">
    <source>
        <dbReference type="Pfam" id="PF01370"/>
    </source>
</evidence>
<dbReference type="AlphaFoldDB" id="A0A086ANK4"/>
<dbReference type="InterPro" id="IPR036291">
    <property type="entry name" value="NAD(P)-bd_dom_sf"/>
</dbReference>
<dbReference type="Pfam" id="PF01370">
    <property type="entry name" value="Epimerase"/>
    <property type="match status" value="1"/>
</dbReference>
<dbReference type="EMBL" id="JPRM01000006">
    <property type="protein sequence ID" value="KFF18268.1"/>
    <property type="molecule type" value="Genomic_DNA"/>
</dbReference>